<keyword evidence="1" id="KW-0472">Membrane</keyword>
<proteinExistence type="predicted"/>
<organism evidence="2 3">
    <name type="scientific">Bugula neritina</name>
    <name type="common">Brown bryozoan</name>
    <name type="synonym">Sertularia neritina</name>
    <dbReference type="NCBI Taxonomy" id="10212"/>
    <lineage>
        <taxon>Eukaryota</taxon>
        <taxon>Metazoa</taxon>
        <taxon>Spiralia</taxon>
        <taxon>Lophotrochozoa</taxon>
        <taxon>Bryozoa</taxon>
        <taxon>Gymnolaemata</taxon>
        <taxon>Cheilostomatida</taxon>
        <taxon>Flustrina</taxon>
        <taxon>Buguloidea</taxon>
        <taxon>Bugulidae</taxon>
        <taxon>Bugula</taxon>
    </lineage>
</organism>
<sequence length="174" mass="18824">MPTTVTTVSTGARVTQRTTHHDLSLHGRAGAILILILLCFLTFLISFTTSGWKTRLSDSCGTHRGLWEQCQAISSSYGYHLTTQILMSLALVGVVVIVILVFLYLFATGISKYQVLLGLVITSFITFTLLLIAVIVFGVNVSYLGWSYGVACVSTILCLAAAIVAAMQLHNSLH</sequence>
<dbReference type="Proteomes" id="UP000593567">
    <property type="component" value="Unassembled WGS sequence"/>
</dbReference>
<evidence type="ECO:0000256" key="1">
    <source>
        <dbReference type="SAM" id="Phobius"/>
    </source>
</evidence>
<comment type="caution">
    <text evidence="2">The sequence shown here is derived from an EMBL/GenBank/DDBJ whole genome shotgun (WGS) entry which is preliminary data.</text>
</comment>
<accession>A0A7J7JJN3</accession>
<keyword evidence="3" id="KW-1185">Reference proteome</keyword>
<feature type="transmembrane region" description="Helical" evidence="1">
    <location>
        <begin position="29"/>
        <end position="47"/>
    </location>
</feature>
<keyword evidence="1" id="KW-0812">Transmembrane</keyword>
<gene>
    <name evidence="2" type="ORF">EB796_015672</name>
</gene>
<reference evidence="2" key="1">
    <citation type="submission" date="2020-06" db="EMBL/GenBank/DDBJ databases">
        <title>Draft genome of Bugula neritina, a colonial animal packing powerful symbionts and potential medicines.</title>
        <authorList>
            <person name="Rayko M."/>
        </authorList>
    </citation>
    <scope>NUCLEOTIDE SEQUENCE [LARGE SCALE GENOMIC DNA]</scope>
    <source>
        <strain evidence="2">Kwan_BN1</strain>
    </source>
</reference>
<dbReference type="AlphaFoldDB" id="A0A7J7JJN3"/>
<protein>
    <submittedName>
        <fullName evidence="2">Uncharacterized protein</fullName>
    </submittedName>
</protein>
<dbReference type="EMBL" id="VXIV02002374">
    <property type="protein sequence ID" value="KAF6026013.1"/>
    <property type="molecule type" value="Genomic_DNA"/>
</dbReference>
<evidence type="ECO:0000313" key="2">
    <source>
        <dbReference type="EMBL" id="KAF6026013.1"/>
    </source>
</evidence>
<feature type="transmembrane region" description="Helical" evidence="1">
    <location>
        <begin position="115"/>
        <end position="139"/>
    </location>
</feature>
<feature type="transmembrane region" description="Helical" evidence="1">
    <location>
        <begin position="145"/>
        <end position="167"/>
    </location>
</feature>
<name>A0A7J7JJN3_BUGNE</name>
<feature type="transmembrane region" description="Helical" evidence="1">
    <location>
        <begin position="85"/>
        <end position="106"/>
    </location>
</feature>
<keyword evidence="1" id="KW-1133">Transmembrane helix</keyword>
<evidence type="ECO:0000313" key="3">
    <source>
        <dbReference type="Proteomes" id="UP000593567"/>
    </source>
</evidence>